<dbReference type="InterPro" id="IPR036812">
    <property type="entry name" value="NAD(P)_OxRdtase_dom_sf"/>
</dbReference>
<dbReference type="PANTHER" id="PTHR43364:SF7">
    <property type="entry name" value="NADP-DEPENDENT OXIDOREDUCTASE DOMAIN-CONTAINING PROTEIN-RELATED"/>
    <property type="match status" value="1"/>
</dbReference>
<name>A0AAV9Z2U3_9AGAR</name>
<dbReference type="AlphaFoldDB" id="A0AAV9Z2U3"/>
<proteinExistence type="inferred from homology"/>
<keyword evidence="1" id="KW-0521">NADP</keyword>
<evidence type="ECO:0000256" key="1">
    <source>
        <dbReference type="ARBA" id="ARBA00022857"/>
    </source>
</evidence>
<dbReference type="PANTHER" id="PTHR43364">
    <property type="entry name" value="NADH-SPECIFIC METHYLGLYOXAL REDUCTASE-RELATED"/>
    <property type="match status" value="1"/>
</dbReference>
<dbReference type="EMBL" id="JAWWNJ010000231">
    <property type="protein sequence ID" value="KAK6969200.1"/>
    <property type="molecule type" value="Genomic_DNA"/>
</dbReference>
<evidence type="ECO:0000313" key="4">
    <source>
        <dbReference type="EMBL" id="KAK6969200.1"/>
    </source>
</evidence>
<gene>
    <name evidence="4" type="ORF">R3P38DRAFT_3504685</name>
</gene>
<reference evidence="4 5" key="1">
    <citation type="journal article" date="2024" name="J Genomics">
        <title>Draft genome sequencing and assembly of Favolaschia claudopus CIRM-BRFM 2984 isolated from oak limbs.</title>
        <authorList>
            <person name="Navarro D."/>
            <person name="Drula E."/>
            <person name="Chaduli D."/>
            <person name="Cazenave R."/>
            <person name="Ahrendt S."/>
            <person name="Wang J."/>
            <person name="Lipzen A."/>
            <person name="Daum C."/>
            <person name="Barry K."/>
            <person name="Grigoriev I.V."/>
            <person name="Favel A."/>
            <person name="Rosso M.N."/>
            <person name="Martin F."/>
        </authorList>
    </citation>
    <scope>NUCLEOTIDE SEQUENCE [LARGE SCALE GENOMIC DNA]</scope>
    <source>
        <strain evidence="4 5">CIRM-BRFM 2984</strain>
    </source>
</reference>
<evidence type="ECO:0000256" key="2">
    <source>
        <dbReference type="ARBA" id="ARBA00038157"/>
    </source>
</evidence>
<protein>
    <submittedName>
        <fullName evidence="4">Aryl-alcohol dehydrogenase</fullName>
    </submittedName>
</protein>
<dbReference type="Proteomes" id="UP001362999">
    <property type="component" value="Unassembled WGS sequence"/>
</dbReference>
<dbReference type="InterPro" id="IPR023210">
    <property type="entry name" value="NADP_OxRdtase_dom"/>
</dbReference>
<sequence length="385" mass="42802">MATAPPPPTKLGRYRQLAPRAAIHVSPLALGAMAMGGNWEKRGLGSMDKESAFGLLDAFFWSGSGNNVGNHIDTANAYQDGQSEEWIGEWAEARGCRDQVVIATKYTFPYMLSDPSIKSHELYLGNNAKSLKLSVDASLKKLRTDYIDILYVHIWDLHTSVEEIMDSLHVMVMSGKVLYLGISDSPAWFIAKANEYARGHGKTPFVVCQTRYSVVQREMEREILPMCKHEGIALTVFGVLAEGRIRTDAEEERRRVTGVKGRTLHTGWERNEDEKKICAALEVVAGKIGAKHITAVAIAYALHKAPYIFPIIGGRTPEQLLANIEALDIALTDEHMAYLDGIIPFEKSQILNWIGEYGEYPHVFKMFSNFDLQPGLHAITPAVSK</sequence>
<feature type="domain" description="NADP-dependent oxidoreductase" evidence="3">
    <location>
        <begin position="27"/>
        <end position="342"/>
    </location>
</feature>
<dbReference type="Gene3D" id="3.20.20.100">
    <property type="entry name" value="NADP-dependent oxidoreductase domain"/>
    <property type="match status" value="1"/>
</dbReference>
<organism evidence="4 5">
    <name type="scientific">Favolaschia claudopus</name>
    <dbReference type="NCBI Taxonomy" id="2862362"/>
    <lineage>
        <taxon>Eukaryota</taxon>
        <taxon>Fungi</taxon>
        <taxon>Dikarya</taxon>
        <taxon>Basidiomycota</taxon>
        <taxon>Agaricomycotina</taxon>
        <taxon>Agaricomycetes</taxon>
        <taxon>Agaricomycetidae</taxon>
        <taxon>Agaricales</taxon>
        <taxon>Marasmiineae</taxon>
        <taxon>Mycenaceae</taxon>
        <taxon>Favolaschia</taxon>
    </lineage>
</organism>
<evidence type="ECO:0000259" key="3">
    <source>
        <dbReference type="Pfam" id="PF00248"/>
    </source>
</evidence>
<comment type="caution">
    <text evidence="4">The sequence shown here is derived from an EMBL/GenBank/DDBJ whole genome shotgun (WGS) entry which is preliminary data.</text>
</comment>
<dbReference type="InterPro" id="IPR050523">
    <property type="entry name" value="AKR_Detox_Biosynth"/>
</dbReference>
<evidence type="ECO:0000313" key="5">
    <source>
        <dbReference type="Proteomes" id="UP001362999"/>
    </source>
</evidence>
<keyword evidence="5" id="KW-1185">Reference proteome</keyword>
<dbReference type="Pfam" id="PF00248">
    <property type="entry name" value="Aldo_ket_red"/>
    <property type="match status" value="1"/>
</dbReference>
<dbReference type="SUPFAM" id="SSF51430">
    <property type="entry name" value="NAD(P)-linked oxidoreductase"/>
    <property type="match status" value="1"/>
</dbReference>
<accession>A0AAV9Z2U3</accession>
<comment type="similarity">
    <text evidence="2">Belongs to the aldo/keto reductase family. Aldo/keto reductase 2 subfamily.</text>
</comment>